<keyword evidence="1" id="KW-0285">Flavoprotein</keyword>
<evidence type="ECO:0000256" key="3">
    <source>
        <dbReference type="ARBA" id="ARBA00023002"/>
    </source>
</evidence>
<dbReference type="SUPFAM" id="SSF51679">
    <property type="entry name" value="Bacterial luciferase-like"/>
    <property type="match status" value="1"/>
</dbReference>
<dbReference type="EMBL" id="JBHMBS010000008">
    <property type="protein sequence ID" value="MFB9677545.1"/>
    <property type="molecule type" value="Genomic_DNA"/>
</dbReference>
<dbReference type="Proteomes" id="UP001589610">
    <property type="component" value="Unassembled WGS sequence"/>
</dbReference>
<comment type="caution">
    <text evidence="6">The sequence shown here is derived from an EMBL/GenBank/DDBJ whole genome shotgun (WGS) entry which is preliminary data.</text>
</comment>
<protein>
    <submittedName>
        <fullName evidence="6">TIGR03619 family F420-dependent LLM class oxidoreductase</fullName>
        <ecNumber evidence="6">1.-.-.-</ecNumber>
    </submittedName>
</protein>
<dbReference type="InterPro" id="IPR036661">
    <property type="entry name" value="Luciferase-like_sf"/>
</dbReference>
<dbReference type="RefSeq" id="WP_344748829.1">
    <property type="nucleotide sequence ID" value="NZ_BAAAWW010000171.1"/>
</dbReference>
<evidence type="ECO:0000256" key="4">
    <source>
        <dbReference type="ARBA" id="ARBA00023033"/>
    </source>
</evidence>
<dbReference type="InterPro" id="IPR019921">
    <property type="entry name" value="Lucif-like_OxRdtase_Rv2161c"/>
</dbReference>
<evidence type="ECO:0000313" key="6">
    <source>
        <dbReference type="EMBL" id="MFB9677545.1"/>
    </source>
</evidence>
<keyword evidence="7" id="KW-1185">Reference proteome</keyword>
<accession>A0ABV5THI2</accession>
<name>A0ABV5THI2_9ACTN</name>
<dbReference type="Pfam" id="PF00296">
    <property type="entry name" value="Bac_luciferase"/>
    <property type="match status" value="1"/>
</dbReference>
<evidence type="ECO:0000313" key="7">
    <source>
        <dbReference type="Proteomes" id="UP001589610"/>
    </source>
</evidence>
<keyword evidence="4" id="KW-0503">Monooxygenase</keyword>
<feature type="domain" description="Luciferase-like" evidence="5">
    <location>
        <begin position="10"/>
        <end position="239"/>
    </location>
</feature>
<dbReference type="PANTHER" id="PTHR42847">
    <property type="entry name" value="ALKANESULFONATE MONOOXYGENASE"/>
    <property type="match status" value="1"/>
</dbReference>
<proteinExistence type="predicted"/>
<sequence length="293" mass="31633">MKFAVSYSTPYHGVDPDKIMAYARHAEDCGFEALYLPEHIALYPGAAVGRFELPPSLPYFDPLDCLSFVAAATRRILLGTGVLLLPYHHPVILAKRLATIDVLSKGRMRLLTVGLGALPGEARAVGVDFGTRGRRADEAIDVMRLLWAGGEEGVSFDGEFFAFDELCQFPKPYGVTHLPIHVGGSSRAAARRAGRRGDGYFPGGALAPDERALQMDLARAAAAEAGRSPETLEYTRSGSIDMTVEQVEAFAAQGVTRVVVGATATEPERQREEMSAFAQRFALLDTTEAGTRT</sequence>
<keyword evidence="3 6" id="KW-0560">Oxidoreductase</keyword>
<reference evidence="6 7" key="1">
    <citation type="submission" date="2024-09" db="EMBL/GenBank/DDBJ databases">
        <authorList>
            <person name="Sun Q."/>
            <person name="Mori K."/>
        </authorList>
    </citation>
    <scope>NUCLEOTIDE SEQUENCE [LARGE SCALE GENOMIC DNA]</scope>
    <source>
        <strain evidence="6 7">JCM 3028</strain>
    </source>
</reference>
<dbReference type="PANTHER" id="PTHR42847:SF4">
    <property type="entry name" value="ALKANESULFONATE MONOOXYGENASE-RELATED"/>
    <property type="match status" value="1"/>
</dbReference>
<keyword evidence="2" id="KW-0288">FMN</keyword>
<dbReference type="Gene3D" id="3.20.20.30">
    <property type="entry name" value="Luciferase-like domain"/>
    <property type="match status" value="1"/>
</dbReference>
<dbReference type="GO" id="GO:0016491">
    <property type="term" value="F:oxidoreductase activity"/>
    <property type="evidence" value="ECO:0007669"/>
    <property type="project" value="UniProtKB-KW"/>
</dbReference>
<dbReference type="NCBIfam" id="TIGR03619">
    <property type="entry name" value="F420_Rv2161c"/>
    <property type="match status" value="1"/>
</dbReference>
<evidence type="ECO:0000256" key="2">
    <source>
        <dbReference type="ARBA" id="ARBA00022643"/>
    </source>
</evidence>
<dbReference type="EC" id="1.-.-.-" evidence="6"/>
<gene>
    <name evidence="6" type="ORF">ACFFRH_18860</name>
</gene>
<evidence type="ECO:0000256" key="1">
    <source>
        <dbReference type="ARBA" id="ARBA00022630"/>
    </source>
</evidence>
<dbReference type="InterPro" id="IPR011251">
    <property type="entry name" value="Luciferase-like_dom"/>
</dbReference>
<dbReference type="InterPro" id="IPR050172">
    <property type="entry name" value="SsuD_RutA_monooxygenase"/>
</dbReference>
<evidence type="ECO:0000259" key="5">
    <source>
        <dbReference type="Pfam" id="PF00296"/>
    </source>
</evidence>
<organism evidence="6 7">
    <name type="scientific">Streptosporangium vulgare</name>
    <dbReference type="NCBI Taxonomy" id="46190"/>
    <lineage>
        <taxon>Bacteria</taxon>
        <taxon>Bacillati</taxon>
        <taxon>Actinomycetota</taxon>
        <taxon>Actinomycetes</taxon>
        <taxon>Streptosporangiales</taxon>
        <taxon>Streptosporangiaceae</taxon>
        <taxon>Streptosporangium</taxon>
    </lineage>
</organism>